<dbReference type="GO" id="GO:0008270">
    <property type="term" value="F:zinc ion binding"/>
    <property type="evidence" value="ECO:0007669"/>
    <property type="project" value="UniProtKB-KW"/>
</dbReference>
<name>A0A196S8H8_BLAHN</name>
<dbReference type="GO" id="GO:0000978">
    <property type="term" value="F:RNA polymerase II cis-regulatory region sequence-specific DNA binding"/>
    <property type="evidence" value="ECO:0007669"/>
    <property type="project" value="TreeGrafter"/>
</dbReference>
<dbReference type="InterPro" id="IPR013087">
    <property type="entry name" value="Znf_C2H2_type"/>
</dbReference>
<evidence type="ECO:0000256" key="7">
    <source>
        <dbReference type="PROSITE-ProRule" id="PRU00042"/>
    </source>
</evidence>
<reference evidence="9 10" key="1">
    <citation type="submission" date="2016-05" db="EMBL/GenBank/DDBJ databases">
        <title>Nuclear genome of Blastocystis sp. subtype 1 NandII.</title>
        <authorList>
            <person name="Gentekaki E."/>
            <person name="Curtis B."/>
            <person name="Stairs C."/>
            <person name="Eme L."/>
            <person name="Herman E."/>
            <person name="Klimes V."/>
            <person name="Arias M.C."/>
            <person name="Elias M."/>
            <person name="Hilliou F."/>
            <person name="Klute M."/>
            <person name="Malik S.-B."/>
            <person name="Pightling A."/>
            <person name="Rachubinski R."/>
            <person name="Salas D."/>
            <person name="Schlacht A."/>
            <person name="Suga H."/>
            <person name="Archibald J."/>
            <person name="Ball S.G."/>
            <person name="Clark G."/>
            <person name="Dacks J."/>
            <person name="Van Der Giezen M."/>
            <person name="Tsaousis A."/>
            <person name="Roger A."/>
        </authorList>
    </citation>
    <scope>NUCLEOTIDE SEQUENCE [LARGE SCALE GENOMIC DNA]</scope>
    <source>
        <strain evidence="10">ATCC 50177 / NandII</strain>
    </source>
</reference>
<evidence type="ECO:0000256" key="1">
    <source>
        <dbReference type="ARBA" id="ARBA00004123"/>
    </source>
</evidence>
<dbReference type="GO" id="GO:0005634">
    <property type="term" value="C:nucleus"/>
    <property type="evidence" value="ECO:0007669"/>
    <property type="project" value="UniProtKB-SubCell"/>
</dbReference>
<keyword evidence="6" id="KW-0539">Nucleus</keyword>
<dbReference type="EMBL" id="LXWW01000528">
    <property type="protein sequence ID" value="OAO12661.1"/>
    <property type="molecule type" value="Genomic_DNA"/>
</dbReference>
<dbReference type="Pfam" id="PF00096">
    <property type="entry name" value="zf-C2H2"/>
    <property type="match status" value="4"/>
</dbReference>
<dbReference type="PROSITE" id="PS50157">
    <property type="entry name" value="ZINC_FINGER_C2H2_2"/>
    <property type="match status" value="4"/>
</dbReference>
<sequence length="313" mass="35824">MASFPHPPNSYVINQEIPPLQGIAPNDPTVQVYAPILPTKQVSSNYLQHRQPQKPCKRPRRYACQYAGCDRSFDSQWSLERHVRIHTGEKPFTCSFPNCGKSFADKCALKRHEMSHNPSKPFKCTFPKCEKSFKTKSYLEIHMRLHTEDDPYKCTYKGCNRSFSSPKSLKHHEAVWHNATGSEPTVEHDLREKIIRLQNRYRVKVMKLDAQLKRATLINKMLKKQRVELRKIGRAQDLRKKNLEKLPKGDQPEAQQPLFIPSLPLEATAQQPAHREAQSSIAIPLMHSMEGGASSLEYGVGGMMHEGMESINI</sequence>
<feature type="domain" description="C2H2-type" evidence="8">
    <location>
        <begin position="122"/>
        <end position="151"/>
    </location>
</feature>
<dbReference type="InterPro" id="IPR036236">
    <property type="entry name" value="Znf_C2H2_sf"/>
</dbReference>
<dbReference type="AlphaFoldDB" id="A0A196S8H8"/>
<organism evidence="9 10">
    <name type="scientific">Blastocystis sp. subtype 1 (strain ATCC 50177 / NandII)</name>
    <dbReference type="NCBI Taxonomy" id="478820"/>
    <lineage>
        <taxon>Eukaryota</taxon>
        <taxon>Sar</taxon>
        <taxon>Stramenopiles</taxon>
        <taxon>Bigyra</taxon>
        <taxon>Opalozoa</taxon>
        <taxon>Opalinata</taxon>
        <taxon>Blastocystidae</taxon>
        <taxon>Blastocystis</taxon>
    </lineage>
</organism>
<evidence type="ECO:0000256" key="5">
    <source>
        <dbReference type="ARBA" id="ARBA00022833"/>
    </source>
</evidence>
<evidence type="ECO:0000313" key="10">
    <source>
        <dbReference type="Proteomes" id="UP000078348"/>
    </source>
</evidence>
<dbReference type="OrthoDB" id="6077919at2759"/>
<feature type="domain" description="C2H2-type" evidence="8">
    <location>
        <begin position="152"/>
        <end position="184"/>
    </location>
</feature>
<evidence type="ECO:0000259" key="8">
    <source>
        <dbReference type="PROSITE" id="PS50157"/>
    </source>
</evidence>
<proteinExistence type="predicted"/>
<dbReference type="PANTHER" id="PTHR19818:SF139">
    <property type="entry name" value="PAIR-RULE PROTEIN ODD-PAIRED"/>
    <property type="match status" value="1"/>
</dbReference>
<dbReference type="GO" id="GO:0045944">
    <property type="term" value="P:positive regulation of transcription by RNA polymerase II"/>
    <property type="evidence" value="ECO:0007669"/>
    <property type="project" value="UniProtKB-ARBA"/>
</dbReference>
<evidence type="ECO:0000256" key="2">
    <source>
        <dbReference type="ARBA" id="ARBA00022723"/>
    </source>
</evidence>
<comment type="caution">
    <text evidence="9">The sequence shown here is derived from an EMBL/GenBank/DDBJ whole genome shotgun (WGS) entry which is preliminary data.</text>
</comment>
<accession>A0A196S8H8</accession>
<keyword evidence="2" id="KW-0479">Metal-binding</keyword>
<dbReference type="SUPFAM" id="SSF57667">
    <property type="entry name" value="beta-beta-alpha zinc fingers"/>
    <property type="match status" value="2"/>
</dbReference>
<protein>
    <recommendedName>
        <fullName evidence="8">C2H2-type domain-containing protein</fullName>
    </recommendedName>
</protein>
<comment type="subcellular location">
    <subcellularLocation>
        <location evidence="1">Nucleus</location>
    </subcellularLocation>
</comment>
<dbReference type="InterPro" id="IPR050329">
    <property type="entry name" value="GLI_C2H2-zinc-finger"/>
</dbReference>
<dbReference type="Proteomes" id="UP000078348">
    <property type="component" value="Unassembled WGS sequence"/>
</dbReference>
<feature type="domain" description="C2H2-type" evidence="8">
    <location>
        <begin position="62"/>
        <end position="91"/>
    </location>
</feature>
<dbReference type="FunFam" id="3.30.160.60:FF:000125">
    <property type="entry name" value="Putative zinc finger protein 143"/>
    <property type="match status" value="2"/>
</dbReference>
<dbReference type="FunFam" id="3.30.160.60:FF:001102">
    <property type="entry name" value="Transcription factor IIIA"/>
    <property type="match status" value="1"/>
</dbReference>
<dbReference type="STRING" id="478820.A0A196S8H8"/>
<keyword evidence="10" id="KW-1185">Reference proteome</keyword>
<dbReference type="FunFam" id="3.30.160.60:FF:000358">
    <property type="entry name" value="zinc finger protein 24"/>
    <property type="match status" value="1"/>
</dbReference>
<gene>
    <name evidence="9" type="ORF">AV274_5658</name>
</gene>
<evidence type="ECO:0000313" key="9">
    <source>
        <dbReference type="EMBL" id="OAO12661.1"/>
    </source>
</evidence>
<dbReference type="GO" id="GO:0000981">
    <property type="term" value="F:DNA-binding transcription factor activity, RNA polymerase II-specific"/>
    <property type="evidence" value="ECO:0007669"/>
    <property type="project" value="TreeGrafter"/>
</dbReference>
<dbReference type="Gene3D" id="3.30.160.60">
    <property type="entry name" value="Classic Zinc Finger"/>
    <property type="match status" value="4"/>
</dbReference>
<evidence type="ECO:0000256" key="4">
    <source>
        <dbReference type="ARBA" id="ARBA00022771"/>
    </source>
</evidence>
<keyword evidence="5" id="KW-0862">Zinc</keyword>
<dbReference type="PROSITE" id="PS00028">
    <property type="entry name" value="ZINC_FINGER_C2H2_1"/>
    <property type="match status" value="4"/>
</dbReference>
<feature type="domain" description="C2H2-type" evidence="8">
    <location>
        <begin position="92"/>
        <end position="121"/>
    </location>
</feature>
<keyword evidence="4 7" id="KW-0863">Zinc-finger</keyword>
<evidence type="ECO:0000256" key="6">
    <source>
        <dbReference type="ARBA" id="ARBA00023242"/>
    </source>
</evidence>
<evidence type="ECO:0000256" key="3">
    <source>
        <dbReference type="ARBA" id="ARBA00022737"/>
    </source>
</evidence>
<keyword evidence="3" id="KW-0677">Repeat</keyword>
<dbReference type="SMART" id="SM00355">
    <property type="entry name" value="ZnF_C2H2"/>
    <property type="match status" value="4"/>
</dbReference>
<dbReference type="PANTHER" id="PTHR19818">
    <property type="entry name" value="ZINC FINGER PROTEIN ZIC AND GLI"/>
    <property type="match status" value="1"/>
</dbReference>